<keyword evidence="1" id="KW-1133">Transmembrane helix</keyword>
<feature type="transmembrane region" description="Helical" evidence="1">
    <location>
        <begin position="124"/>
        <end position="141"/>
    </location>
</feature>
<gene>
    <name evidence="2" type="ORF">FHS18_005726</name>
</gene>
<organism evidence="2 3">
    <name type="scientific">Paenibacillus phyllosphaerae</name>
    <dbReference type="NCBI Taxonomy" id="274593"/>
    <lineage>
        <taxon>Bacteria</taxon>
        <taxon>Bacillati</taxon>
        <taxon>Bacillota</taxon>
        <taxon>Bacilli</taxon>
        <taxon>Bacillales</taxon>
        <taxon>Paenibacillaceae</taxon>
        <taxon>Paenibacillus</taxon>
    </lineage>
</organism>
<evidence type="ECO:0000313" key="2">
    <source>
        <dbReference type="EMBL" id="MBB3113613.1"/>
    </source>
</evidence>
<keyword evidence="3" id="KW-1185">Reference proteome</keyword>
<protein>
    <submittedName>
        <fullName evidence="2">Uncharacterized protein</fullName>
    </submittedName>
</protein>
<dbReference type="Proteomes" id="UP000570361">
    <property type="component" value="Unassembled WGS sequence"/>
</dbReference>
<reference evidence="2 3" key="1">
    <citation type="submission" date="2020-08" db="EMBL/GenBank/DDBJ databases">
        <title>Genomic Encyclopedia of Type Strains, Phase III (KMG-III): the genomes of soil and plant-associated and newly described type strains.</title>
        <authorList>
            <person name="Whitman W."/>
        </authorList>
    </citation>
    <scope>NUCLEOTIDE SEQUENCE [LARGE SCALE GENOMIC DNA]</scope>
    <source>
        <strain evidence="2 3">CECT 5862</strain>
    </source>
</reference>
<keyword evidence="1" id="KW-0812">Transmembrane</keyword>
<feature type="transmembrane region" description="Helical" evidence="1">
    <location>
        <begin position="6"/>
        <end position="25"/>
    </location>
</feature>
<feature type="transmembrane region" description="Helical" evidence="1">
    <location>
        <begin position="32"/>
        <end position="49"/>
    </location>
</feature>
<name>A0A7W5B381_9BACL</name>
<dbReference type="EMBL" id="JACHXK010000020">
    <property type="protein sequence ID" value="MBB3113613.1"/>
    <property type="molecule type" value="Genomic_DNA"/>
</dbReference>
<feature type="transmembrane region" description="Helical" evidence="1">
    <location>
        <begin position="184"/>
        <end position="202"/>
    </location>
</feature>
<sequence>MEFIPFVTFSMLDSLALIVVVLTLYRFKLSDCLWPSLLIAAVMSLQSFTLREELFFANLVPFVNVLLLALLLTVLLQVPIHWSFIGSFGGYFAYILFQAISAEVSTAVFSISIEDIKASPIKGYIFQVIVSMLAFLICHYCYSRGWGYGTKFKKRFKYEPIVVAVVIVVATLTFGILLIRQQVILDLIVVAVAMVFFIVILLKKELSK</sequence>
<proteinExistence type="predicted"/>
<evidence type="ECO:0000313" key="3">
    <source>
        <dbReference type="Proteomes" id="UP000570361"/>
    </source>
</evidence>
<keyword evidence="1" id="KW-0472">Membrane</keyword>
<feature type="transmembrane region" description="Helical" evidence="1">
    <location>
        <begin position="55"/>
        <end position="76"/>
    </location>
</feature>
<accession>A0A7W5B381</accession>
<feature type="transmembrane region" description="Helical" evidence="1">
    <location>
        <begin position="161"/>
        <end position="178"/>
    </location>
</feature>
<comment type="caution">
    <text evidence="2">The sequence shown here is derived from an EMBL/GenBank/DDBJ whole genome shotgun (WGS) entry which is preliminary data.</text>
</comment>
<feature type="transmembrane region" description="Helical" evidence="1">
    <location>
        <begin position="88"/>
        <end position="112"/>
    </location>
</feature>
<dbReference type="RefSeq" id="WP_183603686.1">
    <property type="nucleotide sequence ID" value="NZ_JACHXK010000020.1"/>
</dbReference>
<evidence type="ECO:0000256" key="1">
    <source>
        <dbReference type="SAM" id="Phobius"/>
    </source>
</evidence>
<dbReference type="AlphaFoldDB" id="A0A7W5B381"/>